<evidence type="ECO:0000313" key="1">
    <source>
        <dbReference type="EMBL" id="CAG6573934.1"/>
    </source>
</evidence>
<proteinExistence type="predicted"/>
<dbReference type="AlphaFoldDB" id="A0A8D8JKI7"/>
<dbReference type="EMBL" id="HBUE01291025">
    <property type="protein sequence ID" value="CAG6573934.1"/>
    <property type="molecule type" value="Transcribed_RNA"/>
</dbReference>
<organism evidence="1">
    <name type="scientific">Culex pipiens</name>
    <name type="common">House mosquito</name>
    <dbReference type="NCBI Taxonomy" id="7175"/>
    <lineage>
        <taxon>Eukaryota</taxon>
        <taxon>Metazoa</taxon>
        <taxon>Ecdysozoa</taxon>
        <taxon>Arthropoda</taxon>
        <taxon>Hexapoda</taxon>
        <taxon>Insecta</taxon>
        <taxon>Pterygota</taxon>
        <taxon>Neoptera</taxon>
        <taxon>Endopterygota</taxon>
        <taxon>Diptera</taxon>
        <taxon>Nematocera</taxon>
        <taxon>Culicoidea</taxon>
        <taxon>Culicidae</taxon>
        <taxon>Culicinae</taxon>
        <taxon>Culicini</taxon>
        <taxon>Culex</taxon>
        <taxon>Culex</taxon>
    </lineage>
</organism>
<name>A0A8D8JKI7_CULPI</name>
<dbReference type="EMBL" id="HBUE01185334">
    <property type="protein sequence ID" value="CAG6522321.1"/>
    <property type="molecule type" value="Transcribed_RNA"/>
</dbReference>
<dbReference type="EMBL" id="HBUE01185335">
    <property type="protein sequence ID" value="CAG6522323.1"/>
    <property type="molecule type" value="Transcribed_RNA"/>
</dbReference>
<reference evidence="1" key="1">
    <citation type="submission" date="2021-05" db="EMBL/GenBank/DDBJ databases">
        <authorList>
            <person name="Alioto T."/>
            <person name="Alioto T."/>
            <person name="Gomez Garrido J."/>
        </authorList>
    </citation>
    <scope>NUCLEOTIDE SEQUENCE</scope>
</reference>
<dbReference type="EMBL" id="HBUE01291026">
    <property type="protein sequence ID" value="CAG6573936.1"/>
    <property type="molecule type" value="Transcribed_RNA"/>
</dbReference>
<dbReference type="EMBL" id="HBUE01185332">
    <property type="protein sequence ID" value="CAG6522317.1"/>
    <property type="molecule type" value="Transcribed_RNA"/>
</dbReference>
<protein>
    <submittedName>
        <fullName evidence="1">(northern house mosquito) hypothetical protein</fullName>
    </submittedName>
</protein>
<dbReference type="EMBL" id="HBUE01185333">
    <property type="protein sequence ID" value="CAG6522319.1"/>
    <property type="molecule type" value="Transcribed_RNA"/>
</dbReference>
<dbReference type="EMBL" id="HBUE01291027">
    <property type="protein sequence ID" value="CAG6573938.1"/>
    <property type="molecule type" value="Transcribed_RNA"/>
</dbReference>
<accession>A0A8D8JKI7</accession>
<sequence>MCLPVDEPPPDEHLLYYNDANLLPANEEATLAAVCAGPPEGYPTGQLWPVESGLSAGDCLSVDEPRVDPSASDGLLQVLRNIRVRQVPDFAVRRPPSHRR</sequence>
<dbReference type="EMBL" id="HBUE01291028">
    <property type="protein sequence ID" value="CAG6573940.1"/>
    <property type="molecule type" value="Transcribed_RNA"/>
</dbReference>